<dbReference type="PANTHER" id="PTHR12126">
    <property type="entry name" value="NADH-UBIQUINONE OXIDOREDUCTASE 39 KDA SUBUNIT-RELATED"/>
    <property type="match status" value="1"/>
</dbReference>
<dbReference type="KEGG" id="tvr:TVD_00720"/>
<dbReference type="SUPFAM" id="SSF51735">
    <property type="entry name" value="NAD(P)-binding Rossmann-fold domains"/>
    <property type="match status" value="1"/>
</dbReference>
<dbReference type="Pfam" id="PF13460">
    <property type="entry name" value="NAD_binding_10"/>
    <property type="match status" value="1"/>
</dbReference>
<evidence type="ECO:0000313" key="2">
    <source>
        <dbReference type="EMBL" id="AKJ93976.1"/>
    </source>
</evidence>
<reference evidence="2 3" key="1">
    <citation type="submission" date="2015-04" db="EMBL/GenBank/DDBJ databases">
        <title>Complete Sequence for the Genome of the Thioalkalivibrio versutus D301.</title>
        <authorList>
            <person name="Mu T."/>
            <person name="Zhou J."/>
            <person name="Xu X."/>
        </authorList>
    </citation>
    <scope>NUCLEOTIDE SEQUENCE [LARGE SCALE GENOMIC DNA]</scope>
    <source>
        <strain evidence="2 3">D301</strain>
    </source>
</reference>
<dbReference type="CDD" id="cd05271">
    <property type="entry name" value="NDUFA9_like_SDR_a"/>
    <property type="match status" value="1"/>
</dbReference>
<dbReference type="RefSeq" id="WP_018169242.1">
    <property type="nucleotide sequence ID" value="NZ_CP011367.1"/>
</dbReference>
<dbReference type="InterPro" id="IPR036291">
    <property type="entry name" value="NAD(P)-bd_dom_sf"/>
</dbReference>
<dbReference type="Proteomes" id="UP000064201">
    <property type="component" value="Chromosome"/>
</dbReference>
<sequence length="323" mass="35135">MSIDSIRNVCLLGGTGFVGHHIIRRLIDRGLKVRVLSRRPHRHRDLLVNPEVDLVEGSAHDPATLERLFAGQDAVINLVGILNERGHSGAGFHAAHTELTEKALAAAESQGVRRFLQMSALKADMDDAPSHYLRSKGAAEQAVFASESLAVTVFRPSVIFGPEDSFLNRFVTLLKFSPVMPLARARARFAPVFVGDVAEHFVEALEDQDTFGQGFELCGPKTYTLGDLVRYVGRVSGHRRPVIGLPDWAGKLQASVLEFVPGKPLSRDNFASLTIDSVCDGEQQLPCPTRLESIAPSYLGGGGAGREARMQHLRTLNRGASRG</sequence>
<evidence type="ECO:0000259" key="1">
    <source>
        <dbReference type="Pfam" id="PF13460"/>
    </source>
</evidence>
<dbReference type="InterPro" id="IPR051207">
    <property type="entry name" value="ComplexI_NDUFA9_subunit"/>
</dbReference>
<dbReference type="AlphaFoldDB" id="A0A0G3G534"/>
<dbReference type="OrthoDB" id="9776313at2"/>
<keyword evidence="3" id="KW-1185">Reference proteome</keyword>
<name>A0A0G3G534_9GAMM</name>
<feature type="domain" description="NAD(P)-binding" evidence="1">
    <location>
        <begin position="13"/>
        <end position="158"/>
    </location>
</feature>
<dbReference type="InterPro" id="IPR016040">
    <property type="entry name" value="NAD(P)-bd_dom"/>
</dbReference>
<dbReference type="STRING" id="106634.TVD_00720"/>
<protein>
    <submittedName>
        <fullName evidence="2">Epimerase</fullName>
    </submittedName>
</protein>
<dbReference type="EMBL" id="CP011367">
    <property type="protein sequence ID" value="AKJ93976.1"/>
    <property type="molecule type" value="Genomic_DNA"/>
</dbReference>
<accession>A0A0G3G534</accession>
<gene>
    <name evidence="2" type="ORF">TVD_00720</name>
</gene>
<organism evidence="2 3">
    <name type="scientific">Thioalkalivibrio versutus</name>
    <dbReference type="NCBI Taxonomy" id="106634"/>
    <lineage>
        <taxon>Bacteria</taxon>
        <taxon>Pseudomonadati</taxon>
        <taxon>Pseudomonadota</taxon>
        <taxon>Gammaproteobacteria</taxon>
        <taxon>Chromatiales</taxon>
        <taxon>Ectothiorhodospiraceae</taxon>
        <taxon>Thioalkalivibrio</taxon>
    </lineage>
</organism>
<proteinExistence type="predicted"/>
<dbReference type="Gene3D" id="3.40.50.720">
    <property type="entry name" value="NAD(P)-binding Rossmann-like Domain"/>
    <property type="match status" value="1"/>
</dbReference>
<evidence type="ECO:0000313" key="3">
    <source>
        <dbReference type="Proteomes" id="UP000064201"/>
    </source>
</evidence>
<dbReference type="PANTHER" id="PTHR12126:SF11">
    <property type="entry name" value="NADH DEHYDROGENASE [UBIQUINONE] 1 ALPHA SUBCOMPLEX SUBUNIT 9, MITOCHONDRIAL"/>
    <property type="match status" value="1"/>
</dbReference>
<dbReference type="GO" id="GO:0044877">
    <property type="term" value="F:protein-containing complex binding"/>
    <property type="evidence" value="ECO:0007669"/>
    <property type="project" value="TreeGrafter"/>
</dbReference>
<dbReference type="PATRIC" id="fig|106634.4.peg.147"/>